<dbReference type="UniPathway" id="UPA00629">
    <property type="reaction ID" value="UER00684"/>
</dbReference>
<sequence>MKVNVVKDIEELSLVAAKRMIEKVRRQPTTVLGLATGSTPLGTYRKLVQDFQENRTSYKHVTTFNLDEYVGLAATDKNSYHYYMNDHLFGQININQAQTFLPNGAGVDPSEECLRYEEKIRQSGGIDLQILGLGENGHIGFNEPGTSFSSQTHVVTLAETTRVANSRYFPSLADVPTEAITMGIETIMKAREILLLVSGEKKAKALREVIEGSVSETVPATVLRNHPNITIIADEASVKCLTKEYQTL</sequence>
<gene>
    <name evidence="4 6" type="primary">nagB</name>
    <name evidence="6" type="ORF">DS745_07205</name>
</gene>
<dbReference type="InterPro" id="IPR018321">
    <property type="entry name" value="Glucosamine6P_isomerase_CS"/>
</dbReference>
<dbReference type="PANTHER" id="PTHR11280">
    <property type="entry name" value="GLUCOSAMINE-6-PHOSPHATE ISOMERASE"/>
    <property type="match status" value="1"/>
</dbReference>
<dbReference type="Pfam" id="PF01182">
    <property type="entry name" value="Glucosamine_iso"/>
    <property type="match status" value="1"/>
</dbReference>
<accession>A0A4Q0VX21</accession>
<comment type="pathway">
    <text evidence="4">Amino-sugar metabolism; N-acetylneuraminate degradation; D-fructose 6-phosphate from N-acetylneuraminate: step 5/5.</text>
</comment>
<dbReference type="GO" id="GO:0006043">
    <property type="term" value="P:glucosamine catabolic process"/>
    <property type="evidence" value="ECO:0007669"/>
    <property type="project" value="TreeGrafter"/>
</dbReference>
<feature type="active site" description="Proton acceptor; for ring-opening step" evidence="4">
    <location>
        <position position="138"/>
    </location>
</feature>
<comment type="catalytic activity">
    <reaction evidence="1 4">
        <text>alpha-D-glucosamine 6-phosphate + H2O = beta-D-fructose 6-phosphate + NH4(+)</text>
        <dbReference type="Rhea" id="RHEA:12172"/>
        <dbReference type="ChEBI" id="CHEBI:15377"/>
        <dbReference type="ChEBI" id="CHEBI:28938"/>
        <dbReference type="ChEBI" id="CHEBI:57634"/>
        <dbReference type="ChEBI" id="CHEBI:75989"/>
        <dbReference type="EC" id="3.5.99.6"/>
    </reaction>
</comment>
<dbReference type="PANTHER" id="PTHR11280:SF5">
    <property type="entry name" value="GLUCOSAMINE-6-PHOSPHATE ISOMERASE"/>
    <property type="match status" value="1"/>
</dbReference>
<evidence type="ECO:0000256" key="2">
    <source>
        <dbReference type="ARBA" id="ARBA00022801"/>
    </source>
</evidence>
<comment type="caution">
    <text evidence="4">Lacks conserved residue(s) required for the propagation of feature annotation.</text>
</comment>
<dbReference type="OrthoDB" id="9791139at2"/>
<dbReference type="EMBL" id="QOUX01000026">
    <property type="protein sequence ID" value="RXJ02175.1"/>
    <property type="molecule type" value="Genomic_DNA"/>
</dbReference>
<feature type="active site" description="For ring-opening step" evidence="4">
    <location>
        <position position="136"/>
    </location>
</feature>
<dbReference type="FunFam" id="3.40.50.1360:FF:000003">
    <property type="entry name" value="Glucosamine-6-phosphate deaminase"/>
    <property type="match status" value="1"/>
</dbReference>
<dbReference type="Gene3D" id="3.40.50.1360">
    <property type="match status" value="1"/>
</dbReference>
<organism evidence="6 7">
    <name type="scientific">Anaerobacillus alkaliphilus</name>
    <dbReference type="NCBI Taxonomy" id="1548597"/>
    <lineage>
        <taxon>Bacteria</taxon>
        <taxon>Bacillati</taxon>
        <taxon>Bacillota</taxon>
        <taxon>Bacilli</taxon>
        <taxon>Bacillales</taxon>
        <taxon>Bacillaceae</taxon>
        <taxon>Anaerobacillus</taxon>
    </lineage>
</organism>
<dbReference type="AlphaFoldDB" id="A0A4Q0VX21"/>
<dbReference type="GO" id="GO:0019262">
    <property type="term" value="P:N-acetylneuraminate catabolic process"/>
    <property type="evidence" value="ECO:0007669"/>
    <property type="project" value="UniProtKB-UniRule"/>
</dbReference>
<dbReference type="PROSITE" id="PS01161">
    <property type="entry name" value="GLC_GALNAC_ISOMERASE"/>
    <property type="match status" value="1"/>
</dbReference>
<evidence type="ECO:0000313" key="7">
    <source>
        <dbReference type="Proteomes" id="UP000290649"/>
    </source>
</evidence>
<evidence type="ECO:0000313" key="6">
    <source>
        <dbReference type="EMBL" id="RXJ02175.1"/>
    </source>
</evidence>
<feature type="domain" description="Glucosamine/galactosamine-6-phosphate isomerase" evidence="5">
    <location>
        <begin position="16"/>
        <end position="225"/>
    </location>
</feature>
<dbReference type="InterPro" id="IPR006148">
    <property type="entry name" value="Glc/Gal-6P_isomerase"/>
</dbReference>
<evidence type="ECO:0000256" key="3">
    <source>
        <dbReference type="ARBA" id="ARBA00023277"/>
    </source>
</evidence>
<dbReference type="CDD" id="cd01399">
    <property type="entry name" value="GlcN6P_deaminase"/>
    <property type="match status" value="1"/>
</dbReference>
<dbReference type="InterPro" id="IPR037171">
    <property type="entry name" value="NagB/RpiA_transferase-like"/>
</dbReference>
<dbReference type="EC" id="3.5.99.6" evidence="4"/>
<dbReference type="GO" id="GO:0004342">
    <property type="term" value="F:glucosamine-6-phosphate deaminase activity"/>
    <property type="evidence" value="ECO:0007669"/>
    <property type="project" value="UniProtKB-UniRule"/>
</dbReference>
<keyword evidence="2 4" id="KW-0378">Hydrolase</keyword>
<dbReference type="HAMAP" id="MF_01241">
    <property type="entry name" value="GlcN6P_deamin"/>
    <property type="match status" value="1"/>
</dbReference>
<dbReference type="Proteomes" id="UP000290649">
    <property type="component" value="Unassembled WGS sequence"/>
</dbReference>
<dbReference type="SUPFAM" id="SSF100950">
    <property type="entry name" value="NagB/RpiA/CoA transferase-like"/>
    <property type="match status" value="1"/>
</dbReference>
<feature type="active site" description="Proton acceptor; for enolization step" evidence="4">
    <location>
        <position position="67"/>
    </location>
</feature>
<feature type="active site" description="For ring-opening step" evidence="4">
    <location>
        <position position="143"/>
    </location>
</feature>
<dbReference type="GO" id="GO:0006046">
    <property type="term" value="P:N-acetylglucosamine catabolic process"/>
    <property type="evidence" value="ECO:0007669"/>
    <property type="project" value="UniProtKB-UniRule"/>
</dbReference>
<dbReference type="RefSeq" id="WP_129077591.1">
    <property type="nucleotide sequence ID" value="NZ_QOUX01000026.1"/>
</dbReference>
<dbReference type="GO" id="GO:0005737">
    <property type="term" value="C:cytoplasm"/>
    <property type="evidence" value="ECO:0007669"/>
    <property type="project" value="TreeGrafter"/>
</dbReference>
<evidence type="ECO:0000256" key="1">
    <source>
        <dbReference type="ARBA" id="ARBA00000644"/>
    </source>
</evidence>
<comment type="function">
    <text evidence="4">Catalyzes the reversible isomerization-deamination of glucosamine 6-phosphate (GlcN6P) to form fructose 6-phosphate (Fru6P) and ammonium ion.</text>
</comment>
<dbReference type="GO" id="GO:0042802">
    <property type="term" value="F:identical protein binding"/>
    <property type="evidence" value="ECO:0007669"/>
    <property type="project" value="TreeGrafter"/>
</dbReference>
<keyword evidence="3 4" id="KW-0119">Carbohydrate metabolism</keyword>
<dbReference type="GO" id="GO:0005975">
    <property type="term" value="P:carbohydrate metabolic process"/>
    <property type="evidence" value="ECO:0007669"/>
    <property type="project" value="InterPro"/>
</dbReference>
<comment type="similarity">
    <text evidence="4">Belongs to the glucosamine/galactosamine-6-phosphate isomerase family. NagB subfamily.</text>
</comment>
<dbReference type="NCBIfam" id="TIGR00502">
    <property type="entry name" value="nagB"/>
    <property type="match status" value="1"/>
</dbReference>
<keyword evidence="7" id="KW-1185">Reference proteome</keyword>
<protein>
    <recommendedName>
        <fullName evidence="4">Glucosamine-6-phosphate deaminase</fullName>
        <ecNumber evidence="4">3.5.99.6</ecNumber>
    </recommendedName>
    <alternativeName>
        <fullName evidence="4">GlcN6P deaminase</fullName>
        <shortName evidence="4">GNPDA</shortName>
    </alternativeName>
    <alternativeName>
        <fullName evidence="4">Glucosamine-6-phosphate isomerase</fullName>
    </alternativeName>
</protein>
<evidence type="ECO:0000256" key="4">
    <source>
        <dbReference type="HAMAP-Rule" id="MF_01241"/>
    </source>
</evidence>
<proteinExistence type="inferred from homology"/>
<reference evidence="6 7" key="1">
    <citation type="journal article" date="2019" name="Int. J. Syst. Evol. Microbiol.">
        <title>Anaerobacillus alkaliphilus sp. nov., a novel alkaliphilic and moderately halophilic bacterium.</title>
        <authorList>
            <person name="Borsodi A.K."/>
            <person name="Aszalos J.M."/>
            <person name="Bihari P."/>
            <person name="Nagy I."/>
            <person name="Schumann P."/>
            <person name="Sproer C."/>
            <person name="Kovacs A.L."/>
            <person name="Boka K."/>
            <person name="Dobosy P."/>
            <person name="Ovari M."/>
            <person name="Szili-Kovacs T."/>
            <person name="Toth E."/>
        </authorList>
    </citation>
    <scope>NUCLEOTIDE SEQUENCE [LARGE SCALE GENOMIC DNA]</scope>
    <source>
        <strain evidence="6 7">B16-10</strain>
    </source>
</reference>
<name>A0A4Q0VX21_9BACI</name>
<dbReference type="InterPro" id="IPR004547">
    <property type="entry name" value="Glucosamine6P_isomerase"/>
</dbReference>
<comment type="caution">
    <text evidence="6">The sequence shown here is derived from an EMBL/GenBank/DDBJ whole genome shotgun (WGS) entry which is preliminary data.</text>
</comment>
<evidence type="ECO:0000259" key="5">
    <source>
        <dbReference type="Pfam" id="PF01182"/>
    </source>
</evidence>